<keyword evidence="1" id="KW-1133">Transmembrane helix</keyword>
<gene>
    <name evidence="2" type="ORF">J2X20_000497</name>
</gene>
<dbReference type="RefSeq" id="WP_310260388.1">
    <property type="nucleotide sequence ID" value="NZ_JAVDXU010000001.1"/>
</dbReference>
<protein>
    <submittedName>
        <fullName evidence="2">Small Trp-rich protein</fullName>
    </submittedName>
</protein>
<dbReference type="EMBL" id="JAVDXU010000001">
    <property type="protein sequence ID" value="MDR7267868.1"/>
    <property type="molecule type" value="Genomic_DNA"/>
</dbReference>
<sequence length="86" mass="9873">MAFVLLGVLFIVLRAGGWVQFHKDDFWAWAIVLSPFLLAVIWWWWADSSGLTQRGAMNSLEAKKEARRQQLMEGLGQVKPGTKKKR</sequence>
<reference evidence="2 3" key="1">
    <citation type="submission" date="2023-07" db="EMBL/GenBank/DDBJ databases">
        <title>Sorghum-associated microbial communities from plants grown in Nebraska, USA.</title>
        <authorList>
            <person name="Schachtman D."/>
        </authorList>
    </citation>
    <scope>NUCLEOTIDE SEQUENCE [LARGE SCALE GENOMIC DNA]</scope>
    <source>
        <strain evidence="2 3">BE314</strain>
    </source>
</reference>
<dbReference type="InterPro" id="IPR031044">
    <property type="entry name" value="Small_Trp_rich"/>
</dbReference>
<evidence type="ECO:0000256" key="1">
    <source>
        <dbReference type="SAM" id="Phobius"/>
    </source>
</evidence>
<keyword evidence="3" id="KW-1185">Reference proteome</keyword>
<feature type="transmembrane region" description="Helical" evidence="1">
    <location>
        <begin position="27"/>
        <end position="45"/>
    </location>
</feature>
<accession>A0ABU1YGK5</accession>
<name>A0ABU1YGK5_ROSSA</name>
<proteinExistence type="predicted"/>
<evidence type="ECO:0000313" key="3">
    <source>
        <dbReference type="Proteomes" id="UP001180453"/>
    </source>
</evidence>
<comment type="caution">
    <text evidence="2">The sequence shown here is derived from an EMBL/GenBank/DDBJ whole genome shotgun (WGS) entry which is preliminary data.</text>
</comment>
<organism evidence="2 3">
    <name type="scientific">Roseateles saccharophilus</name>
    <name type="common">Pseudomonas saccharophila</name>
    <dbReference type="NCBI Taxonomy" id="304"/>
    <lineage>
        <taxon>Bacteria</taxon>
        <taxon>Pseudomonadati</taxon>
        <taxon>Pseudomonadota</taxon>
        <taxon>Betaproteobacteria</taxon>
        <taxon>Burkholderiales</taxon>
        <taxon>Sphaerotilaceae</taxon>
        <taxon>Roseateles</taxon>
    </lineage>
</organism>
<dbReference type="Proteomes" id="UP001180453">
    <property type="component" value="Unassembled WGS sequence"/>
</dbReference>
<evidence type="ECO:0000313" key="2">
    <source>
        <dbReference type="EMBL" id="MDR7267868.1"/>
    </source>
</evidence>
<keyword evidence="1" id="KW-0472">Membrane</keyword>
<keyword evidence="1" id="KW-0812">Transmembrane</keyword>
<dbReference type="NCBIfam" id="TIGR04438">
    <property type="entry name" value="small_Trp_rich"/>
    <property type="match status" value="1"/>
</dbReference>